<dbReference type="AlphaFoldDB" id="A0A918PF36"/>
<dbReference type="RefSeq" id="WP_189620703.1">
    <property type="nucleotide sequence ID" value="NZ_BMZA01000004.1"/>
</dbReference>
<accession>A0A918PF36</accession>
<evidence type="ECO:0000313" key="1">
    <source>
        <dbReference type="EMBL" id="GGZ02193.1"/>
    </source>
</evidence>
<dbReference type="EMBL" id="BMZA01000004">
    <property type="protein sequence ID" value="GGZ02193.1"/>
    <property type="molecule type" value="Genomic_DNA"/>
</dbReference>
<comment type="caution">
    <text evidence="1">The sequence shown here is derived from an EMBL/GenBank/DDBJ whole genome shotgun (WGS) entry which is preliminary data.</text>
</comment>
<evidence type="ECO:0008006" key="3">
    <source>
        <dbReference type="Google" id="ProtNLM"/>
    </source>
</evidence>
<protein>
    <recommendedName>
        <fullName evidence="3">TonB C-terminal domain-containing protein</fullName>
    </recommendedName>
</protein>
<dbReference type="Proteomes" id="UP000648075">
    <property type="component" value="Unassembled WGS sequence"/>
</dbReference>
<name>A0A918PF36_9SPHN</name>
<gene>
    <name evidence="1" type="ORF">GCM10011614_16490</name>
</gene>
<reference evidence="1" key="2">
    <citation type="submission" date="2020-09" db="EMBL/GenBank/DDBJ databases">
        <authorList>
            <person name="Sun Q."/>
            <person name="Kim S."/>
        </authorList>
    </citation>
    <scope>NUCLEOTIDE SEQUENCE</scope>
    <source>
        <strain evidence="1">KCTC 32255</strain>
    </source>
</reference>
<keyword evidence="2" id="KW-1185">Reference proteome</keyword>
<sequence length="202" mass="21294">MTAILIPLAIALTASKADVQIAEQFHEMVDAAGLKLPFVRAVTLDISPDGQVLACEAGDGQGAASSMEQVCSLALKLRFRNVAKIDGMPAFGRAETVVMGYDGGGKPPQFVWPRDLVLSVNRLPKGVKGFLDINLNLLVSAAGAVDRCENAADKYQAYAIQACSQIIGQTTAIVKDCGGKAVSHVELYSVRFILGSDAKVAE</sequence>
<evidence type="ECO:0000313" key="2">
    <source>
        <dbReference type="Proteomes" id="UP000648075"/>
    </source>
</evidence>
<proteinExistence type="predicted"/>
<organism evidence="1 2">
    <name type="scientific">Novosphingobium colocasiae</name>
    <dbReference type="NCBI Taxonomy" id="1256513"/>
    <lineage>
        <taxon>Bacteria</taxon>
        <taxon>Pseudomonadati</taxon>
        <taxon>Pseudomonadota</taxon>
        <taxon>Alphaproteobacteria</taxon>
        <taxon>Sphingomonadales</taxon>
        <taxon>Sphingomonadaceae</taxon>
        <taxon>Novosphingobium</taxon>
    </lineage>
</organism>
<reference evidence="1" key="1">
    <citation type="journal article" date="2014" name="Int. J. Syst. Evol. Microbiol.">
        <title>Complete genome sequence of Corynebacterium casei LMG S-19264T (=DSM 44701T), isolated from a smear-ripened cheese.</title>
        <authorList>
            <consortium name="US DOE Joint Genome Institute (JGI-PGF)"/>
            <person name="Walter F."/>
            <person name="Albersmeier A."/>
            <person name="Kalinowski J."/>
            <person name="Ruckert C."/>
        </authorList>
    </citation>
    <scope>NUCLEOTIDE SEQUENCE</scope>
    <source>
        <strain evidence="1">KCTC 32255</strain>
    </source>
</reference>